<dbReference type="Pfam" id="PF02321">
    <property type="entry name" value="OEP"/>
    <property type="match status" value="2"/>
</dbReference>
<dbReference type="NCBIfam" id="TIGR01845">
    <property type="entry name" value="outer_NodT"/>
    <property type="match status" value="1"/>
</dbReference>
<dbReference type="PROSITE" id="PS51257">
    <property type="entry name" value="PROKAR_LIPOPROTEIN"/>
    <property type="match status" value="1"/>
</dbReference>
<keyword evidence="2" id="KW-0812">Transmembrane</keyword>
<dbReference type="Gene3D" id="2.20.200.10">
    <property type="entry name" value="Outer membrane efflux proteins (OEP)"/>
    <property type="match status" value="1"/>
</dbReference>
<reference evidence="3 4" key="1">
    <citation type="journal article" date="2018" name="Environ. Microbiol.">
        <title>Genomes of ubiquitous marine and hypersaline Hydrogenovibrio, Thiomicrorhabdus and Thiomicrospira spp. encode a diversity of mechanisms to sustain chemolithoautotrophy in heterogeneous environments.</title>
        <authorList>
            <person name="Scott K.M."/>
            <person name="Williams J."/>
            <person name="Porter C.M.B."/>
            <person name="Russel S."/>
            <person name="Harmer T.L."/>
            <person name="Paul J.H."/>
            <person name="Antonen K.M."/>
            <person name="Bridges M.K."/>
            <person name="Camper G.J."/>
            <person name="Campla C.K."/>
            <person name="Casella L.G."/>
            <person name="Chase E."/>
            <person name="Conrad J.W."/>
            <person name="Cruz M.C."/>
            <person name="Dunlap D.S."/>
            <person name="Duran L."/>
            <person name="Fahsbender E.M."/>
            <person name="Goldsmith D.B."/>
            <person name="Keeley R.F."/>
            <person name="Kondoff M.R."/>
            <person name="Kussy B.I."/>
            <person name="Lane M.K."/>
            <person name="Lawler S."/>
            <person name="Leigh B.A."/>
            <person name="Lewis C."/>
            <person name="Lostal L.M."/>
            <person name="Marking D."/>
            <person name="Mancera P.A."/>
            <person name="McClenthan E.C."/>
            <person name="McIntyre E.A."/>
            <person name="Mine J.A."/>
            <person name="Modi S."/>
            <person name="Moore B.D."/>
            <person name="Morgan W.A."/>
            <person name="Nelson K.M."/>
            <person name="Nguyen K.N."/>
            <person name="Ogburn N."/>
            <person name="Parrino D.G."/>
            <person name="Pedapudi A.D."/>
            <person name="Pelham R.P."/>
            <person name="Preece A.M."/>
            <person name="Rampersad E.A."/>
            <person name="Richardson J.C."/>
            <person name="Rodgers C.M."/>
            <person name="Schaffer B.L."/>
            <person name="Sheridan N.E."/>
            <person name="Solone M.R."/>
            <person name="Staley Z.R."/>
            <person name="Tabuchi M."/>
            <person name="Waide R.J."/>
            <person name="Wanjugi P.W."/>
            <person name="Young S."/>
            <person name="Clum A."/>
            <person name="Daum C."/>
            <person name="Huntemann M."/>
            <person name="Ivanova N."/>
            <person name="Kyrpides N."/>
            <person name="Mikhailova N."/>
            <person name="Palaniappan K."/>
            <person name="Pillay M."/>
            <person name="Reddy T.B.K."/>
            <person name="Shapiro N."/>
            <person name="Stamatis D."/>
            <person name="Varghese N."/>
            <person name="Woyke T."/>
            <person name="Boden R."/>
            <person name="Freyermuth S.K."/>
            <person name="Kerfeld C.A."/>
        </authorList>
    </citation>
    <scope>NUCLEOTIDE SEQUENCE [LARGE SCALE GENOMIC DNA]</scope>
    <source>
        <strain evidence="3 4">JR-2</strain>
    </source>
</reference>
<dbReference type="KEGG" id="htr:EPV75_12030"/>
<organism evidence="3 4">
    <name type="scientific">Hydrogenovibrio thermophilus</name>
    <dbReference type="NCBI Taxonomy" id="265883"/>
    <lineage>
        <taxon>Bacteria</taxon>
        <taxon>Pseudomonadati</taxon>
        <taxon>Pseudomonadota</taxon>
        <taxon>Gammaproteobacteria</taxon>
        <taxon>Thiotrichales</taxon>
        <taxon>Piscirickettsiaceae</taxon>
        <taxon>Hydrogenovibrio</taxon>
    </lineage>
</organism>
<dbReference type="InterPro" id="IPR003423">
    <property type="entry name" value="OMP_efflux"/>
</dbReference>
<dbReference type="InterPro" id="IPR010131">
    <property type="entry name" value="MdtP/NodT-like"/>
</dbReference>
<evidence type="ECO:0000313" key="3">
    <source>
        <dbReference type="EMBL" id="QAB16335.1"/>
    </source>
</evidence>
<dbReference type="PANTHER" id="PTHR30203">
    <property type="entry name" value="OUTER MEMBRANE CATION EFFLUX PROTEIN"/>
    <property type="match status" value="1"/>
</dbReference>
<dbReference type="EMBL" id="CP035033">
    <property type="protein sequence ID" value="QAB16335.1"/>
    <property type="molecule type" value="Genomic_DNA"/>
</dbReference>
<protein>
    <submittedName>
        <fullName evidence="3">Efflux transporter outer membrane subunit</fullName>
    </submittedName>
</protein>
<keyword evidence="4" id="KW-1185">Reference proteome</keyword>
<keyword evidence="2" id="KW-0472">Membrane</keyword>
<evidence type="ECO:0000313" key="4">
    <source>
        <dbReference type="Proteomes" id="UP000285478"/>
    </source>
</evidence>
<evidence type="ECO:0000256" key="2">
    <source>
        <dbReference type="RuleBase" id="RU362097"/>
    </source>
</evidence>
<dbReference type="GO" id="GO:0009279">
    <property type="term" value="C:cell outer membrane"/>
    <property type="evidence" value="ECO:0007669"/>
    <property type="project" value="UniProtKB-SubCell"/>
</dbReference>
<dbReference type="Gene3D" id="1.20.1600.10">
    <property type="entry name" value="Outer membrane efflux proteins (OEP)"/>
    <property type="match status" value="1"/>
</dbReference>
<comment type="subcellular location">
    <subcellularLocation>
        <location evidence="2">Cell outer membrane</location>
        <topology evidence="2">Lipid-anchor</topology>
    </subcellularLocation>
</comment>
<proteinExistence type="inferred from homology"/>
<gene>
    <name evidence="3" type="ORF">EPV75_12030</name>
</gene>
<evidence type="ECO:0000256" key="1">
    <source>
        <dbReference type="ARBA" id="ARBA00007613"/>
    </source>
</evidence>
<keyword evidence="2" id="KW-0449">Lipoprotein</keyword>
<keyword evidence="2" id="KW-1134">Transmembrane beta strand</keyword>
<name>A0A410H5Y9_9GAMM</name>
<dbReference type="PANTHER" id="PTHR30203:SF33">
    <property type="entry name" value="BLR4455 PROTEIN"/>
    <property type="match status" value="1"/>
</dbReference>
<dbReference type="GO" id="GO:0015562">
    <property type="term" value="F:efflux transmembrane transporter activity"/>
    <property type="evidence" value="ECO:0007669"/>
    <property type="project" value="InterPro"/>
</dbReference>
<dbReference type="RefSeq" id="WP_128385554.1">
    <property type="nucleotide sequence ID" value="NZ_CP035033.1"/>
</dbReference>
<dbReference type="Proteomes" id="UP000285478">
    <property type="component" value="Chromosome"/>
</dbReference>
<dbReference type="AlphaFoldDB" id="A0A410H5Y9"/>
<keyword evidence="2" id="KW-0564">Palmitate</keyword>
<comment type="similarity">
    <text evidence="1 2">Belongs to the outer membrane factor (OMF) (TC 1.B.17) family.</text>
</comment>
<accession>A0A410H5Y9</accession>
<dbReference type="SUPFAM" id="SSF56954">
    <property type="entry name" value="Outer membrane efflux proteins (OEP)"/>
    <property type="match status" value="1"/>
</dbReference>
<sequence length="496" mass="54778">MFSPPKQNSITKHLLRFSPLGVGLLLLSLAGCSMAPEYQRPEAPIPSKFPAPEQAAKTLDATMPEDKATPDWQTYFSDPALQKILNDALANNRDLRIAAARVRASRAIYGIQRSDLFPDINVGAQGSRTHTPADLSYTGREVTSSSYQLSANLSIWELDFWGRIRSLEEAALQDYLSQESSQQAFKIALIAQVTNGYLNYRELDQRLVLAQKTLSSREESYRIFKRRFEMGVISELDLTQVETLVKQAQTLTIELEQLKENQLYDLSYLVGSPVQLKHVDSYFGEEAVFQPISPGLPSELLNNRPDILAAEHSLRSATANIGAARAAFFPSITLTGYAGTASAELDGLFASGSGAWSFAPSINLPIFNGGRNQSNLDLSKARQNEAVSNYEKTVQNAFKEVSVSLSNQKWLKKQLKVLEDTLSIQQRRAHLAELRYKSGATPFLEVLDAERARLSAEQTLVTARRALSSSQVELYTAIGGGLTQKQKSPAPQKTGE</sequence>